<dbReference type="RefSeq" id="XP_010487562.1">
    <property type="nucleotide sequence ID" value="XM_010489260.2"/>
</dbReference>
<reference evidence="3" key="1">
    <citation type="journal article" date="2014" name="Nat. Commun.">
        <title>The emerging biofuel crop Camelina sativa retains a highly undifferentiated hexaploid genome structure.</title>
        <authorList>
            <person name="Kagale S."/>
            <person name="Koh C."/>
            <person name="Nixon J."/>
            <person name="Bollina V."/>
            <person name="Clarke W.E."/>
            <person name="Tuteja R."/>
            <person name="Spillane C."/>
            <person name="Robinson S.J."/>
            <person name="Links M.G."/>
            <person name="Clarke C."/>
            <person name="Higgins E.E."/>
            <person name="Huebert T."/>
            <person name="Sharpe A.G."/>
            <person name="Parkin I.A."/>
        </authorList>
    </citation>
    <scope>NUCLEOTIDE SEQUENCE [LARGE SCALE GENOMIC DNA]</scope>
    <source>
        <strain evidence="3">cv. DH55</strain>
    </source>
</reference>
<dbReference type="Pfam" id="PF04525">
    <property type="entry name" value="LOR"/>
    <property type="match status" value="1"/>
</dbReference>
<dbReference type="PANTHER" id="PTHR31087">
    <property type="match status" value="1"/>
</dbReference>
<comment type="similarity">
    <text evidence="1">Belongs to the LOR family.</text>
</comment>
<evidence type="ECO:0000313" key="4">
    <source>
        <dbReference type="RefSeq" id="XP_010487562.1"/>
    </source>
</evidence>
<protein>
    <submittedName>
        <fullName evidence="4">Protein LURP-one-related 13</fullName>
    </submittedName>
</protein>
<dbReference type="GeneID" id="104765533"/>
<dbReference type="Gene3D" id="2.40.160.200">
    <property type="entry name" value="LURP1-related"/>
    <property type="match status" value="1"/>
</dbReference>
<evidence type="ECO:0000256" key="2">
    <source>
        <dbReference type="SAM" id="MobiDB-lite"/>
    </source>
</evidence>
<organism evidence="3 4">
    <name type="scientific">Camelina sativa</name>
    <name type="common">False flax</name>
    <name type="synonym">Myagrum sativum</name>
    <dbReference type="NCBI Taxonomy" id="90675"/>
    <lineage>
        <taxon>Eukaryota</taxon>
        <taxon>Viridiplantae</taxon>
        <taxon>Streptophyta</taxon>
        <taxon>Embryophyta</taxon>
        <taxon>Tracheophyta</taxon>
        <taxon>Spermatophyta</taxon>
        <taxon>Magnoliopsida</taxon>
        <taxon>eudicotyledons</taxon>
        <taxon>Gunneridae</taxon>
        <taxon>Pentapetalae</taxon>
        <taxon>rosids</taxon>
        <taxon>malvids</taxon>
        <taxon>Brassicales</taxon>
        <taxon>Brassicaceae</taxon>
        <taxon>Camelineae</taxon>
        <taxon>Camelina</taxon>
    </lineage>
</organism>
<feature type="compositionally biased region" description="Polar residues" evidence="2">
    <location>
        <begin position="1"/>
        <end position="14"/>
    </location>
</feature>
<gene>
    <name evidence="4" type="primary">LOC104765533</name>
</gene>
<reference evidence="4" key="2">
    <citation type="submission" date="2025-08" db="UniProtKB">
        <authorList>
            <consortium name="RefSeq"/>
        </authorList>
    </citation>
    <scope>IDENTIFICATION</scope>
    <source>
        <tissue evidence="4">Leaf</tissue>
    </source>
</reference>
<dbReference type="Proteomes" id="UP000694864">
    <property type="component" value="Chromosome 19"/>
</dbReference>
<dbReference type="InterPro" id="IPR025659">
    <property type="entry name" value="Tubby-like_C"/>
</dbReference>
<evidence type="ECO:0000313" key="3">
    <source>
        <dbReference type="Proteomes" id="UP000694864"/>
    </source>
</evidence>
<sequence length="190" mass="21393">MAKQDPTSSSSNTIPLPPLVGSEFVRPQTLDLIITGDTVKDTTGNKVFKVKTPLFGLHNKRILLDPNDSPILTMKMKVTSKHDRWQVYRGNDLDDKIFTVKRSSTIQLKTRVEVFLKHNQTREASCDFTIKGRFMKRACTVYVGDSTKIIAQVHEGDKRLVATIYPNIDHAFIVTLIFIFDLINMVGAGV</sequence>
<keyword evidence="3" id="KW-1185">Reference proteome</keyword>
<proteinExistence type="inferred from homology"/>
<feature type="region of interest" description="Disordered" evidence="2">
    <location>
        <begin position="1"/>
        <end position="20"/>
    </location>
</feature>
<accession>A0ABM0XL48</accession>
<evidence type="ECO:0000256" key="1">
    <source>
        <dbReference type="ARBA" id="ARBA00005437"/>
    </source>
</evidence>
<name>A0ABM0XL48_CAMSA</name>
<dbReference type="PANTHER" id="PTHR31087:SF152">
    <property type="entry name" value="PROTEIN LURP-ONE-RELATED 13"/>
    <property type="match status" value="1"/>
</dbReference>
<dbReference type="InterPro" id="IPR007612">
    <property type="entry name" value="LOR"/>
</dbReference>
<dbReference type="SUPFAM" id="SSF54518">
    <property type="entry name" value="Tubby C-terminal domain-like"/>
    <property type="match status" value="1"/>
</dbReference>
<dbReference type="InterPro" id="IPR038595">
    <property type="entry name" value="LOR_sf"/>
</dbReference>